<dbReference type="SUPFAM" id="SSF51556">
    <property type="entry name" value="Metallo-dependent hydrolases"/>
    <property type="match status" value="1"/>
</dbReference>
<sequence length="497" mass="53549">MPLSRSFTPRLLLVAVLTYALACAQYAFADTAALLIENARIVSTTGVSEPRDVLIEAGTITEIGPGLRPSVAEKGVRIIDAEGRFLSPGLIDSHVHLMGVPGESDALPAEVRDQALAQIPKSYLYFGFTTVLDLISADEPMVQWNNQALAPTAFHCVGVPIPGGYPMAWLPQEEQLASPIADYYLYDENQPALMAATPGSEQHKPKALVERIASTGARCIKTFYETGFGRLRNLPVPSLESMKALIREAHKHHLPVFLHGNSRKSYEFALEAGVDLLVHGPWHGVSASDAEALEALAEKVVQAGIGVQPTMQVIVGERELFSPDFFARPEVKAAVPSALRQWYQSEAGQWFVQNMSHGFGGPDEPHLHDKVHAAMAKPIGGVQAFTRALAVANGDLVFGSDTPSGPVYTQFPGLNGHQEIQHWASQGVTPPQIFAALTVRNAELLGLAETLGSVAEGKRADLLLLTDNPLESVDAYDSIAWVIVKGVPVERSKLAAN</sequence>
<evidence type="ECO:0000313" key="4">
    <source>
        <dbReference type="EMBL" id="MDX6848800.1"/>
    </source>
</evidence>
<evidence type="ECO:0000313" key="5">
    <source>
        <dbReference type="Proteomes" id="UP001273505"/>
    </source>
</evidence>
<dbReference type="InterPro" id="IPR011059">
    <property type="entry name" value="Metal-dep_hydrolase_composite"/>
</dbReference>
<dbReference type="InterPro" id="IPR032466">
    <property type="entry name" value="Metal_Hydrolase"/>
</dbReference>
<feature type="domain" description="Amidohydrolase-related" evidence="2">
    <location>
        <begin position="85"/>
        <end position="274"/>
    </location>
</feature>
<accession>A0ABU4RVA8</accession>
<dbReference type="SUPFAM" id="SSF51338">
    <property type="entry name" value="Composite domain of metallo-dependent hydrolases"/>
    <property type="match status" value="1"/>
</dbReference>
<gene>
    <name evidence="4" type="ORF">SCD92_05470</name>
</gene>
<evidence type="ECO:0000259" key="2">
    <source>
        <dbReference type="Pfam" id="PF01979"/>
    </source>
</evidence>
<keyword evidence="1" id="KW-0732">Signal</keyword>
<evidence type="ECO:0000259" key="3">
    <source>
        <dbReference type="Pfam" id="PF07969"/>
    </source>
</evidence>
<dbReference type="PANTHER" id="PTHR43135:SF3">
    <property type="entry name" value="ALPHA-D-RIBOSE 1-METHYLPHOSPHONATE 5-TRIPHOSPHATE DIPHOSPHATASE"/>
    <property type="match status" value="1"/>
</dbReference>
<dbReference type="InterPro" id="IPR006680">
    <property type="entry name" value="Amidohydro-rel"/>
</dbReference>
<evidence type="ECO:0000256" key="1">
    <source>
        <dbReference type="SAM" id="SignalP"/>
    </source>
</evidence>
<feature type="chain" id="PRO_5045961549" evidence="1">
    <location>
        <begin position="30"/>
        <end position="497"/>
    </location>
</feature>
<comment type="caution">
    <text evidence="4">The sequence shown here is derived from an EMBL/GenBank/DDBJ whole genome shotgun (WGS) entry which is preliminary data.</text>
</comment>
<dbReference type="PANTHER" id="PTHR43135">
    <property type="entry name" value="ALPHA-D-RIBOSE 1-METHYLPHOSPHONATE 5-TRIPHOSPHATE DIPHOSPHATASE"/>
    <property type="match status" value="1"/>
</dbReference>
<dbReference type="EMBL" id="JAXAFO010000006">
    <property type="protein sequence ID" value="MDX6848800.1"/>
    <property type="molecule type" value="Genomic_DNA"/>
</dbReference>
<protein>
    <submittedName>
        <fullName evidence="4">Amidohydrolase family protein</fullName>
    </submittedName>
</protein>
<dbReference type="InterPro" id="IPR013108">
    <property type="entry name" value="Amidohydro_3"/>
</dbReference>
<name>A0ABU4RVA8_9GAMM</name>
<dbReference type="Pfam" id="PF07969">
    <property type="entry name" value="Amidohydro_3"/>
    <property type="match status" value="1"/>
</dbReference>
<dbReference type="InterPro" id="IPR051781">
    <property type="entry name" value="Metallo-dep_Hydrolase"/>
</dbReference>
<reference evidence="4 5" key="1">
    <citation type="submission" date="2023-11" db="EMBL/GenBank/DDBJ databases">
        <title>Gilvimarinus fulvus sp. nov., isolated from the surface of Kelp.</title>
        <authorList>
            <person name="Sun Y.Y."/>
            <person name="Gong Y."/>
            <person name="Du Z.J."/>
        </authorList>
    </citation>
    <scope>NUCLEOTIDE SEQUENCE [LARGE SCALE GENOMIC DNA]</scope>
    <source>
        <strain evidence="4 5">SDUM040013</strain>
    </source>
</reference>
<keyword evidence="5" id="KW-1185">Reference proteome</keyword>
<dbReference type="Proteomes" id="UP001273505">
    <property type="component" value="Unassembled WGS sequence"/>
</dbReference>
<dbReference type="Gene3D" id="2.30.40.10">
    <property type="entry name" value="Urease, subunit C, domain 1"/>
    <property type="match status" value="1"/>
</dbReference>
<dbReference type="RefSeq" id="WP_302723998.1">
    <property type="nucleotide sequence ID" value="NZ_JAULRU010000731.1"/>
</dbReference>
<organism evidence="4 5">
    <name type="scientific">Gilvimarinus gilvus</name>
    <dbReference type="NCBI Taxonomy" id="3058038"/>
    <lineage>
        <taxon>Bacteria</taxon>
        <taxon>Pseudomonadati</taxon>
        <taxon>Pseudomonadota</taxon>
        <taxon>Gammaproteobacteria</taxon>
        <taxon>Cellvibrionales</taxon>
        <taxon>Cellvibrionaceae</taxon>
        <taxon>Gilvimarinus</taxon>
    </lineage>
</organism>
<dbReference type="Gene3D" id="3.20.20.140">
    <property type="entry name" value="Metal-dependent hydrolases"/>
    <property type="match status" value="1"/>
</dbReference>
<feature type="signal peptide" evidence="1">
    <location>
        <begin position="1"/>
        <end position="29"/>
    </location>
</feature>
<feature type="domain" description="Amidohydrolase 3" evidence="3">
    <location>
        <begin position="359"/>
        <end position="489"/>
    </location>
</feature>
<proteinExistence type="predicted"/>
<dbReference type="Pfam" id="PF01979">
    <property type="entry name" value="Amidohydro_1"/>
    <property type="match status" value="1"/>
</dbReference>